<dbReference type="AlphaFoldDB" id="A0A9N9HYK4"/>
<evidence type="ECO:0000313" key="1">
    <source>
        <dbReference type="EMBL" id="CAG8712492.1"/>
    </source>
</evidence>
<proteinExistence type="predicted"/>
<reference evidence="1" key="1">
    <citation type="submission" date="2021-06" db="EMBL/GenBank/DDBJ databases">
        <authorList>
            <person name="Kallberg Y."/>
            <person name="Tangrot J."/>
            <person name="Rosling A."/>
        </authorList>
    </citation>
    <scope>NUCLEOTIDE SEQUENCE</scope>
    <source>
        <strain evidence="1">MA453B</strain>
    </source>
</reference>
<protein>
    <submittedName>
        <fullName evidence="1">24935_t:CDS:1</fullName>
    </submittedName>
</protein>
<comment type="caution">
    <text evidence="1">The sequence shown here is derived from an EMBL/GenBank/DDBJ whole genome shotgun (WGS) entry which is preliminary data.</text>
</comment>
<dbReference type="Proteomes" id="UP000789405">
    <property type="component" value="Unassembled WGS sequence"/>
</dbReference>
<name>A0A9N9HYK4_9GLOM</name>
<organism evidence="1 2">
    <name type="scientific">Dentiscutata erythropus</name>
    <dbReference type="NCBI Taxonomy" id="1348616"/>
    <lineage>
        <taxon>Eukaryota</taxon>
        <taxon>Fungi</taxon>
        <taxon>Fungi incertae sedis</taxon>
        <taxon>Mucoromycota</taxon>
        <taxon>Glomeromycotina</taxon>
        <taxon>Glomeromycetes</taxon>
        <taxon>Diversisporales</taxon>
        <taxon>Gigasporaceae</taxon>
        <taxon>Dentiscutata</taxon>
    </lineage>
</organism>
<gene>
    <name evidence="1" type="ORF">DERYTH_LOCUS13694</name>
</gene>
<sequence>MDLCETSDIKWNDPDNIYIGLNSDFSLATDSISETSTMPV</sequence>
<dbReference type="OrthoDB" id="2443681at2759"/>
<feature type="non-terminal residue" evidence="1">
    <location>
        <position position="40"/>
    </location>
</feature>
<accession>A0A9N9HYK4</accession>
<dbReference type="EMBL" id="CAJVPY010009807">
    <property type="protein sequence ID" value="CAG8712492.1"/>
    <property type="molecule type" value="Genomic_DNA"/>
</dbReference>
<keyword evidence="2" id="KW-1185">Reference proteome</keyword>
<evidence type="ECO:0000313" key="2">
    <source>
        <dbReference type="Proteomes" id="UP000789405"/>
    </source>
</evidence>